<proteinExistence type="predicted"/>
<organism evidence="2 3">
    <name type="scientific">Sphaeroforma arctica JP610</name>
    <dbReference type="NCBI Taxonomy" id="667725"/>
    <lineage>
        <taxon>Eukaryota</taxon>
        <taxon>Ichthyosporea</taxon>
        <taxon>Ichthyophonida</taxon>
        <taxon>Sphaeroforma</taxon>
    </lineage>
</organism>
<accession>A0A0L0FSI1</accession>
<protein>
    <submittedName>
        <fullName evidence="2">Uncharacterized protein</fullName>
    </submittedName>
</protein>
<evidence type="ECO:0000313" key="2">
    <source>
        <dbReference type="EMBL" id="KNC79710.1"/>
    </source>
</evidence>
<dbReference type="RefSeq" id="XP_014153612.1">
    <property type="nucleotide sequence ID" value="XM_014298137.1"/>
</dbReference>
<dbReference type="AlphaFoldDB" id="A0A0L0FSI1"/>
<sequence length="101" mass="11315">MIASLEHEALSRMAYLKMITPRKASSTRQSASPLQSDQANQKRDRNLSGRVTYVVRKGLVVEGQGEGEDKAKYTTWGAGNPDPTAVKKHWDLFERQKKIGL</sequence>
<name>A0A0L0FSI1_9EUKA</name>
<feature type="region of interest" description="Disordered" evidence="1">
    <location>
        <begin position="21"/>
        <end position="48"/>
    </location>
</feature>
<evidence type="ECO:0000313" key="3">
    <source>
        <dbReference type="Proteomes" id="UP000054560"/>
    </source>
</evidence>
<keyword evidence="3" id="KW-1185">Reference proteome</keyword>
<dbReference type="Proteomes" id="UP000054560">
    <property type="component" value="Unassembled WGS sequence"/>
</dbReference>
<evidence type="ECO:0000256" key="1">
    <source>
        <dbReference type="SAM" id="MobiDB-lite"/>
    </source>
</evidence>
<reference evidence="2 3" key="1">
    <citation type="submission" date="2011-02" db="EMBL/GenBank/DDBJ databases">
        <title>The Genome Sequence of Sphaeroforma arctica JP610.</title>
        <authorList>
            <consortium name="The Broad Institute Genome Sequencing Platform"/>
            <person name="Russ C."/>
            <person name="Cuomo C."/>
            <person name="Young S.K."/>
            <person name="Zeng Q."/>
            <person name="Gargeya S."/>
            <person name="Alvarado L."/>
            <person name="Berlin A."/>
            <person name="Chapman S.B."/>
            <person name="Chen Z."/>
            <person name="Freedman E."/>
            <person name="Gellesch M."/>
            <person name="Goldberg J."/>
            <person name="Griggs A."/>
            <person name="Gujja S."/>
            <person name="Heilman E."/>
            <person name="Heiman D."/>
            <person name="Howarth C."/>
            <person name="Mehta T."/>
            <person name="Neiman D."/>
            <person name="Pearson M."/>
            <person name="Roberts A."/>
            <person name="Saif S."/>
            <person name="Shea T."/>
            <person name="Shenoy N."/>
            <person name="Sisk P."/>
            <person name="Stolte C."/>
            <person name="Sykes S."/>
            <person name="White J."/>
            <person name="Yandava C."/>
            <person name="Burger G."/>
            <person name="Gray M.W."/>
            <person name="Holland P.W.H."/>
            <person name="King N."/>
            <person name="Lang F.B.F."/>
            <person name="Roger A.J."/>
            <person name="Ruiz-Trillo I."/>
            <person name="Haas B."/>
            <person name="Nusbaum C."/>
            <person name="Birren B."/>
        </authorList>
    </citation>
    <scope>NUCLEOTIDE SEQUENCE [LARGE SCALE GENOMIC DNA]</scope>
    <source>
        <strain evidence="2 3">JP610</strain>
    </source>
</reference>
<dbReference type="EMBL" id="KQ242258">
    <property type="protein sequence ID" value="KNC79710.1"/>
    <property type="molecule type" value="Genomic_DNA"/>
</dbReference>
<feature type="compositionally biased region" description="Polar residues" evidence="1">
    <location>
        <begin position="23"/>
        <end position="39"/>
    </location>
</feature>
<dbReference type="GeneID" id="25908408"/>
<gene>
    <name evidence="2" type="ORF">SARC_07904</name>
</gene>